<dbReference type="InterPro" id="IPR042081">
    <property type="entry name" value="RNA_2'-PTrans_C"/>
</dbReference>
<dbReference type="SUPFAM" id="SSF56399">
    <property type="entry name" value="ADP-ribosylation"/>
    <property type="match status" value="1"/>
</dbReference>
<dbReference type="EMBL" id="JACDUS010000005">
    <property type="protein sequence ID" value="MBA2881846.1"/>
    <property type="molecule type" value="Genomic_DNA"/>
</dbReference>
<protein>
    <submittedName>
        <fullName evidence="2">Putative RNA 2'-phosphotransferase</fullName>
        <ecNumber evidence="2">2.7.1.-</ecNumber>
    </submittedName>
</protein>
<reference evidence="2 3" key="1">
    <citation type="submission" date="2020-07" db="EMBL/GenBank/DDBJ databases">
        <title>Genomic Encyclopedia of Type Strains, Phase IV (KMG-IV): sequencing the most valuable type-strain genomes for metagenomic binning, comparative biology and taxonomic classification.</title>
        <authorList>
            <person name="Goeker M."/>
        </authorList>
    </citation>
    <scope>NUCLEOTIDE SEQUENCE [LARGE SCALE GENOMIC DNA]</scope>
    <source>
        <strain evidence="2 3">DSM 17721</strain>
    </source>
</reference>
<name>A0A7W0C9W3_9BACT</name>
<feature type="compositionally biased region" description="Basic and acidic residues" evidence="1">
    <location>
        <begin position="201"/>
        <end position="213"/>
    </location>
</feature>
<keyword evidence="3" id="KW-1185">Reference proteome</keyword>
<dbReference type="AlphaFoldDB" id="A0A7W0C9W3"/>
<proteinExistence type="predicted"/>
<feature type="region of interest" description="Disordered" evidence="1">
    <location>
        <begin position="188"/>
        <end position="257"/>
    </location>
</feature>
<dbReference type="InterPro" id="IPR002745">
    <property type="entry name" value="Ptrans_KptA/Tpt1"/>
</dbReference>
<dbReference type="GO" id="GO:0016740">
    <property type="term" value="F:transferase activity"/>
    <property type="evidence" value="ECO:0007669"/>
    <property type="project" value="UniProtKB-KW"/>
</dbReference>
<organism evidence="2 3">
    <name type="scientific">Desulfosalsimonas propionicica</name>
    <dbReference type="NCBI Taxonomy" id="332175"/>
    <lineage>
        <taxon>Bacteria</taxon>
        <taxon>Pseudomonadati</taxon>
        <taxon>Thermodesulfobacteriota</taxon>
        <taxon>Desulfobacteria</taxon>
        <taxon>Desulfobacterales</taxon>
        <taxon>Desulfosalsimonadaceae</taxon>
        <taxon>Desulfosalsimonas</taxon>
    </lineage>
</organism>
<dbReference type="Gene3D" id="1.10.10.970">
    <property type="entry name" value="RNA 2'-phosphotransferase, Tpt1/KptA family, N-terminal domain"/>
    <property type="match status" value="1"/>
</dbReference>
<dbReference type="EC" id="2.7.1.-" evidence="2"/>
<accession>A0A7W0C9W3</accession>
<dbReference type="Pfam" id="PF01885">
    <property type="entry name" value="PTS_2-RNA"/>
    <property type="match status" value="1"/>
</dbReference>
<gene>
    <name evidence="2" type="ORF">HNR65_002177</name>
</gene>
<feature type="compositionally biased region" description="Basic and acidic residues" evidence="1">
    <location>
        <begin position="248"/>
        <end position="257"/>
    </location>
</feature>
<dbReference type="RefSeq" id="WP_181551495.1">
    <property type="nucleotide sequence ID" value="NZ_JACDUS010000005.1"/>
</dbReference>
<keyword evidence="2" id="KW-0808">Transferase</keyword>
<dbReference type="InterPro" id="IPR042080">
    <property type="entry name" value="RNA_2'-PTrans_N"/>
</dbReference>
<comment type="caution">
    <text evidence="2">The sequence shown here is derived from an EMBL/GenBank/DDBJ whole genome shotgun (WGS) entry which is preliminary data.</text>
</comment>
<dbReference type="Gene3D" id="3.20.170.30">
    <property type="match status" value="1"/>
</dbReference>
<evidence type="ECO:0000313" key="2">
    <source>
        <dbReference type="EMBL" id="MBA2881846.1"/>
    </source>
</evidence>
<evidence type="ECO:0000313" key="3">
    <source>
        <dbReference type="Proteomes" id="UP000525298"/>
    </source>
</evidence>
<evidence type="ECO:0000256" key="1">
    <source>
        <dbReference type="SAM" id="MobiDB-lite"/>
    </source>
</evidence>
<dbReference type="Proteomes" id="UP000525298">
    <property type="component" value="Unassembled WGS sequence"/>
</dbReference>
<sequence length="257" mass="29571">MYKQSLPHEAMTPKQQLQPFSRILAYILERRPDEFGLIPDKHGFVTIKELLKALSETDGWRHIRRSHFNELLLVDPDPPVEITENRIRAKNRDQLPAVRPCTDLPRLLYTAIRKKAYPAVKEKGLRATKESPVVCTADPQSAEQLGRRKDNQPVVLTIHTTKTTARAIEFTRFGEHLYLAEALPPETFTGPAMPKMPEAANQEKTKDSAEQYRQKARAGTYTVDPRDIPAPPEPKKPGKAKKKQISWKQERREKRRR</sequence>